<organism evidence="8">
    <name type="scientific">Salpingoeca rosetta (strain ATCC 50818 / BSB-021)</name>
    <dbReference type="NCBI Taxonomy" id="946362"/>
    <lineage>
        <taxon>Eukaryota</taxon>
        <taxon>Choanoflagellata</taxon>
        <taxon>Craspedida</taxon>
        <taxon>Salpingoecidae</taxon>
        <taxon>Salpingoeca</taxon>
    </lineage>
</organism>
<evidence type="ECO:0000313" key="7">
    <source>
        <dbReference type="EMBL" id="EGD72466.1"/>
    </source>
</evidence>
<feature type="repeat" description="WD" evidence="6">
    <location>
        <begin position="267"/>
        <end position="301"/>
    </location>
</feature>
<feature type="repeat" description="WD" evidence="6">
    <location>
        <begin position="15"/>
        <end position="56"/>
    </location>
</feature>
<dbReference type="PROSITE" id="PS50294">
    <property type="entry name" value="WD_REPEATS_REGION"/>
    <property type="match status" value="3"/>
</dbReference>
<dbReference type="PROSITE" id="PS00678">
    <property type="entry name" value="WD_REPEATS_1"/>
    <property type="match status" value="2"/>
</dbReference>
<dbReference type="PANTHER" id="PTHR22842:SF3">
    <property type="entry name" value="WD REPEAT DOMAIN-CONTAINING PROTEIN 83"/>
    <property type="match status" value="1"/>
</dbReference>
<dbReference type="Pfam" id="PF00400">
    <property type="entry name" value="WD40"/>
    <property type="match status" value="6"/>
</dbReference>
<evidence type="ECO:0000313" key="8">
    <source>
        <dbReference type="Proteomes" id="UP000007799"/>
    </source>
</evidence>
<dbReference type="Gene3D" id="2.130.10.10">
    <property type="entry name" value="YVTN repeat-like/Quinoprotein amine dehydrogenase"/>
    <property type="match status" value="1"/>
</dbReference>
<dbReference type="InParanoid" id="F2TWM0"/>
<feature type="repeat" description="WD" evidence="6">
    <location>
        <begin position="57"/>
        <end position="98"/>
    </location>
</feature>
<dbReference type="Proteomes" id="UP000007799">
    <property type="component" value="Unassembled WGS sequence"/>
</dbReference>
<keyword evidence="2" id="KW-0963">Cytoplasm</keyword>
<dbReference type="EMBL" id="GL832955">
    <property type="protein sequence ID" value="EGD72466.1"/>
    <property type="molecule type" value="Genomic_DNA"/>
</dbReference>
<name>F2TWM0_SALR5</name>
<dbReference type="SMART" id="SM00320">
    <property type="entry name" value="WD40"/>
    <property type="match status" value="7"/>
</dbReference>
<keyword evidence="8" id="KW-1185">Reference proteome</keyword>
<evidence type="ECO:0000256" key="5">
    <source>
        <dbReference type="ARBA" id="ARBA00038145"/>
    </source>
</evidence>
<dbReference type="GO" id="GO:0000398">
    <property type="term" value="P:mRNA splicing, via spliceosome"/>
    <property type="evidence" value="ECO:0007669"/>
    <property type="project" value="TreeGrafter"/>
</dbReference>
<dbReference type="InterPro" id="IPR019775">
    <property type="entry name" value="WD40_repeat_CS"/>
</dbReference>
<dbReference type="PROSITE" id="PS50082">
    <property type="entry name" value="WD_REPEATS_2"/>
    <property type="match status" value="4"/>
</dbReference>
<dbReference type="RefSeq" id="XP_004999035.1">
    <property type="nucleotide sequence ID" value="XM_004998978.1"/>
</dbReference>
<dbReference type="InterPro" id="IPR051980">
    <property type="entry name" value="WD_repeat_MORG1"/>
</dbReference>
<keyword evidence="3 6" id="KW-0853">WD repeat</keyword>
<comment type="subcellular location">
    <subcellularLocation>
        <location evidence="1">Cytoplasm</location>
    </subcellularLocation>
</comment>
<evidence type="ECO:0000256" key="1">
    <source>
        <dbReference type="ARBA" id="ARBA00004496"/>
    </source>
</evidence>
<dbReference type="InterPro" id="IPR001680">
    <property type="entry name" value="WD40_rpt"/>
</dbReference>
<evidence type="ECO:0000256" key="6">
    <source>
        <dbReference type="PROSITE-ProRule" id="PRU00221"/>
    </source>
</evidence>
<sequence>MATSGDRPTKCVGTLDGHVGPVMAVRFNVDGQYCLTCGKDRLVKLWNPHTQMLIKTYQGHGFEVNDACASPGNSTFLSCSADKMVIYWDVASGKPIRKYRAHGQRINCIRLNEEGTVAVSGSYDATAKLWDLRSSSREPIQTLSEAKDSIPAVDVSDHEILTAAVDGHVRRYDIRMGRMYQDRLSDAVTSARFSNDNNCILAATLDSNIRLLDKDDGKMLARYEGHKNTDYKVDCTLSFDDAVVVGGSEDGRIVMWDLVKKTMLADFKADSSVICSLAYHPSKHLLLSASTGGKVQVWAPP</sequence>
<comment type="similarity">
    <text evidence="5">Belongs to the WD repeat MORG1 family.</text>
</comment>
<dbReference type="STRING" id="946362.F2TWM0"/>
<dbReference type="PANTHER" id="PTHR22842">
    <property type="entry name" value="WD40 REPEAT PROTEIN"/>
    <property type="match status" value="1"/>
</dbReference>
<protein>
    <submittedName>
        <fullName evidence="7">Mitogen-activated protein kinase organizer 1</fullName>
    </submittedName>
</protein>
<dbReference type="OMA" id="MCWDIRT"/>
<dbReference type="AlphaFoldDB" id="F2TWM0"/>
<keyword evidence="7" id="KW-0808">Transferase</keyword>
<dbReference type="GO" id="GO:0071013">
    <property type="term" value="C:catalytic step 2 spliceosome"/>
    <property type="evidence" value="ECO:0007669"/>
    <property type="project" value="TreeGrafter"/>
</dbReference>
<dbReference type="OrthoDB" id="71437at2759"/>
<proteinExistence type="inferred from homology"/>
<dbReference type="CDD" id="cd00200">
    <property type="entry name" value="WD40"/>
    <property type="match status" value="1"/>
</dbReference>
<evidence type="ECO:0000256" key="2">
    <source>
        <dbReference type="ARBA" id="ARBA00022490"/>
    </source>
</evidence>
<dbReference type="InterPro" id="IPR036322">
    <property type="entry name" value="WD40_repeat_dom_sf"/>
</dbReference>
<accession>F2TWM0</accession>
<dbReference type="GO" id="GO:0005737">
    <property type="term" value="C:cytoplasm"/>
    <property type="evidence" value="ECO:0007669"/>
    <property type="project" value="UniProtKB-SubCell"/>
</dbReference>
<dbReference type="PRINTS" id="PR00320">
    <property type="entry name" value="GPROTEINBRPT"/>
</dbReference>
<dbReference type="KEGG" id="sre:PTSG_00490"/>
<feature type="repeat" description="WD" evidence="6">
    <location>
        <begin position="99"/>
        <end position="140"/>
    </location>
</feature>
<dbReference type="eggNOG" id="KOG0316">
    <property type="taxonomic scope" value="Eukaryota"/>
</dbReference>
<evidence type="ECO:0000256" key="3">
    <source>
        <dbReference type="ARBA" id="ARBA00022574"/>
    </source>
</evidence>
<keyword evidence="4" id="KW-0677">Repeat</keyword>
<dbReference type="GeneID" id="16067857"/>
<dbReference type="InterPro" id="IPR015943">
    <property type="entry name" value="WD40/YVTN_repeat-like_dom_sf"/>
</dbReference>
<gene>
    <name evidence="7" type="ORF">PTSG_00490</name>
</gene>
<dbReference type="InterPro" id="IPR020472">
    <property type="entry name" value="WD40_PAC1"/>
</dbReference>
<dbReference type="FunCoup" id="F2TWM0">
    <property type="interactions" value="577"/>
</dbReference>
<dbReference type="SUPFAM" id="SSF50978">
    <property type="entry name" value="WD40 repeat-like"/>
    <property type="match status" value="1"/>
</dbReference>
<evidence type="ECO:0000256" key="4">
    <source>
        <dbReference type="ARBA" id="ARBA00022737"/>
    </source>
</evidence>
<dbReference type="GO" id="GO:0016301">
    <property type="term" value="F:kinase activity"/>
    <property type="evidence" value="ECO:0007669"/>
    <property type="project" value="UniProtKB-KW"/>
</dbReference>
<reference evidence="7" key="1">
    <citation type="submission" date="2009-08" db="EMBL/GenBank/DDBJ databases">
        <title>Annotation of Salpingoeca rosetta.</title>
        <authorList>
            <consortium name="The Broad Institute Genome Sequencing Platform"/>
            <person name="Russ C."/>
            <person name="Cuomo C."/>
            <person name="Burger G."/>
            <person name="Gray M.W."/>
            <person name="Holland P.W.H."/>
            <person name="King N."/>
            <person name="Lang F.B.F."/>
            <person name="Roger A.J."/>
            <person name="Ruiz-Trillo I."/>
            <person name="Young S.K."/>
            <person name="Zeng Q."/>
            <person name="Gargeya S."/>
            <person name="Alvarado L."/>
            <person name="Berlin A."/>
            <person name="Chapman S.B."/>
            <person name="Chen Z."/>
            <person name="Freedman E."/>
            <person name="Gellesch M."/>
            <person name="Goldberg J."/>
            <person name="Griggs A."/>
            <person name="Gujja S."/>
            <person name="Heilman E."/>
            <person name="Heiman D."/>
            <person name="Howarth C."/>
            <person name="Mehta T."/>
            <person name="Neiman D."/>
            <person name="Pearson M."/>
            <person name="Roberts A."/>
            <person name="Saif S."/>
            <person name="Shea T."/>
            <person name="Shenoy N."/>
            <person name="Sisk P."/>
            <person name="Stolte C."/>
            <person name="Sykes S."/>
            <person name="White J."/>
            <person name="Yandava C."/>
            <person name="Haas B."/>
            <person name="Nusbaum C."/>
            <person name="Birren B."/>
        </authorList>
    </citation>
    <scope>NUCLEOTIDE SEQUENCE [LARGE SCALE GENOMIC DNA]</scope>
    <source>
        <strain evidence="7">ATCC 50818</strain>
    </source>
</reference>
<keyword evidence="7" id="KW-0418">Kinase</keyword>